<dbReference type="InterPro" id="IPR027417">
    <property type="entry name" value="P-loop_NTPase"/>
</dbReference>
<sequence length="114" mass="12615">MSEHPPVVALVGRTNVGKSTLFNRLLETQKALVSPVAGTTRDRNEGDCLWRGRIIRLVDTGGMDVNLQDEIERSILQQAEYAIDRADLILFIVDAKVGAMPQEKILASRLRKSG</sequence>
<dbReference type="PANTHER" id="PTHR43834:SF6">
    <property type="entry name" value="GTPASE DER"/>
    <property type="match status" value="1"/>
</dbReference>
<evidence type="ECO:0000259" key="1">
    <source>
        <dbReference type="Pfam" id="PF01926"/>
    </source>
</evidence>
<reference evidence="2 3" key="1">
    <citation type="journal article" date="2015" name="Nature">
        <title>rRNA introns, odd ribosomes, and small enigmatic genomes across a large radiation of phyla.</title>
        <authorList>
            <person name="Brown C.T."/>
            <person name="Hug L.A."/>
            <person name="Thomas B.C."/>
            <person name="Sharon I."/>
            <person name="Castelle C.J."/>
            <person name="Singh A."/>
            <person name="Wilkins M.J."/>
            <person name="Williams K.H."/>
            <person name="Banfield J.F."/>
        </authorList>
    </citation>
    <scope>NUCLEOTIDE SEQUENCE [LARGE SCALE GENOMIC DNA]</scope>
</reference>
<dbReference type="GO" id="GO:0005525">
    <property type="term" value="F:GTP binding"/>
    <property type="evidence" value="ECO:0007669"/>
    <property type="project" value="InterPro"/>
</dbReference>
<dbReference type="InterPro" id="IPR006073">
    <property type="entry name" value="GTP-bd"/>
</dbReference>
<dbReference type="EMBL" id="LCRH01000023">
    <property type="protein sequence ID" value="KKW32595.1"/>
    <property type="molecule type" value="Genomic_DNA"/>
</dbReference>
<feature type="domain" description="G" evidence="1">
    <location>
        <begin position="8"/>
        <end position="111"/>
    </location>
</feature>
<dbReference type="Gene3D" id="3.40.50.300">
    <property type="entry name" value="P-loop containing nucleotide triphosphate hydrolases"/>
    <property type="match status" value="1"/>
</dbReference>
<accession>A0A0G1XP22</accession>
<dbReference type="SUPFAM" id="SSF52540">
    <property type="entry name" value="P-loop containing nucleoside triphosphate hydrolases"/>
    <property type="match status" value="1"/>
</dbReference>
<protein>
    <submittedName>
        <fullName evidence="2">GTPase Der</fullName>
    </submittedName>
</protein>
<dbReference type="PRINTS" id="PR00326">
    <property type="entry name" value="GTP1OBG"/>
</dbReference>
<evidence type="ECO:0000313" key="2">
    <source>
        <dbReference type="EMBL" id="KKW32595.1"/>
    </source>
</evidence>
<feature type="non-terminal residue" evidence="2">
    <location>
        <position position="114"/>
    </location>
</feature>
<dbReference type="GO" id="GO:0043022">
    <property type="term" value="F:ribosome binding"/>
    <property type="evidence" value="ECO:0007669"/>
    <property type="project" value="TreeGrafter"/>
</dbReference>
<organism evidence="2 3">
    <name type="scientific">Candidatus Uhrbacteria bacterium GW2011_GWA2_52_8d</name>
    <dbReference type="NCBI Taxonomy" id="1618979"/>
    <lineage>
        <taxon>Bacteria</taxon>
        <taxon>Candidatus Uhriibacteriota</taxon>
    </lineage>
</organism>
<dbReference type="AlphaFoldDB" id="A0A0G1XP22"/>
<comment type="caution">
    <text evidence="2">The sequence shown here is derived from an EMBL/GenBank/DDBJ whole genome shotgun (WGS) entry which is preliminary data.</text>
</comment>
<dbReference type="PANTHER" id="PTHR43834">
    <property type="entry name" value="GTPASE DER"/>
    <property type="match status" value="1"/>
</dbReference>
<evidence type="ECO:0000313" key="3">
    <source>
        <dbReference type="Proteomes" id="UP000034054"/>
    </source>
</evidence>
<proteinExistence type="predicted"/>
<name>A0A0G1XP22_9BACT</name>
<dbReference type="NCBIfam" id="TIGR00231">
    <property type="entry name" value="small_GTP"/>
    <property type="match status" value="1"/>
</dbReference>
<dbReference type="Proteomes" id="UP000034054">
    <property type="component" value="Unassembled WGS sequence"/>
</dbReference>
<dbReference type="InterPro" id="IPR005225">
    <property type="entry name" value="Small_GTP-bd"/>
</dbReference>
<gene>
    <name evidence="2" type="ORF">UY76_C0023G0010</name>
</gene>
<dbReference type="Pfam" id="PF01926">
    <property type="entry name" value="MMR_HSR1"/>
    <property type="match status" value="1"/>
</dbReference>